<comment type="caution">
    <text evidence="4">The sequence shown here is derived from an EMBL/GenBank/DDBJ whole genome shotgun (WGS) entry which is preliminary data.</text>
</comment>
<dbReference type="Pfam" id="PF20712">
    <property type="entry name" value="CyanoTRADDas_TM"/>
    <property type="match status" value="1"/>
</dbReference>
<keyword evidence="2" id="KW-0812">Transmembrane</keyword>
<sequence>MGKEPTLLDVGSDAQQSVKQTEKQAEKQPDPATGKTPKETAGKQSRLASMLATLVARYPNVLIIGWSMVLLAYIAVLPFAYVCWYLLPPQIWAWANELWWHWIPAFFGFVFLYAIPIWAAMLANAFAHFIADLSLSVEEKVIEEAQKSVRETEEDALARLEQTDTAGLLPLLKYSRAQLDAYYAVGLSQTKKSFFNSVLAMWLGFLLLLIGIAMYIAPVERIGLSRPTEDFQILILSGAAIIEFISALFLWVYRSTTAQLTYFYNRQIHSHTSILCFRMASTMQQEQADEAKRAIIDKVLSQTIEPERPPVVGVKGMRSLLPKS</sequence>
<evidence type="ECO:0000259" key="3">
    <source>
        <dbReference type="Pfam" id="PF20712"/>
    </source>
</evidence>
<evidence type="ECO:0000256" key="1">
    <source>
        <dbReference type="SAM" id="MobiDB-lite"/>
    </source>
</evidence>
<protein>
    <recommendedName>
        <fullName evidence="3">Cyanobacterial TRADD-N associated 2 transmembrane domain-containing protein</fullName>
    </recommendedName>
</protein>
<name>A0A4V3D7P8_9GAMM</name>
<dbReference type="OrthoDB" id="9553611at2"/>
<feature type="transmembrane region" description="Helical" evidence="2">
    <location>
        <begin position="198"/>
        <end position="219"/>
    </location>
</feature>
<accession>A0A4V3D7P8</accession>
<feature type="compositionally biased region" description="Basic and acidic residues" evidence="1">
    <location>
        <begin position="20"/>
        <end position="29"/>
    </location>
</feature>
<dbReference type="AlphaFoldDB" id="A0A4V3D7P8"/>
<dbReference type="EMBL" id="SNYM01000006">
    <property type="protein sequence ID" value="TDQ48707.1"/>
    <property type="molecule type" value="Genomic_DNA"/>
</dbReference>
<keyword evidence="2" id="KW-0472">Membrane</keyword>
<reference evidence="4 5" key="1">
    <citation type="submission" date="2019-03" db="EMBL/GenBank/DDBJ databases">
        <title>Genomic Encyclopedia of Type Strains, Phase IV (KMG-IV): sequencing the most valuable type-strain genomes for metagenomic binning, comparative biology and taxonomic classification.</title>
        <authorList>
            <person name="Goeker M."/>
        </authorList>
    </citation>
    <scope>NUCLEOTIDE SEQUENCE [LARGE SCALE GENOMIC DNA]</scope>
    <source>
        <strain evidence="4 5">DSM 103792</strain>
    </source>
</reference>
<dbReference type="RefSeq" id="WP_133589896.1">
    <property type="nucleotide sequence ID" value="NZ_CP037953.1"/>
</dbReference>
<dbReference type="Proteomes" id="UP000295375">
    <property type="component" value="Unassembled WGS sequence"/>
</dbReference>
<feature type="region of interest" description="Disordered" evidence="1">
    <location>
        <begin position="1"/>
        <end position="41"/>
    </location>
</feature>
<organism evidence="4 5">
    <name type="scientific">Permianibacter aggregans</name>
    <dbReference type="NCBI Taxonomy" id="1510150"/>
    <lineage>
        <taxon>Bacteria</taxon>
        <taxon>Pseudomonadati</taxon>
        <taxon>Pseudomonadota</taxon>
        <taxon>Gammaproteobacteria</taxon>
        <taxon>Pseudomonadales</taxon>
        <taxon>Pseudomonadaceae</taxon>
        <taxon>Permianibacter</taxon>
    </lineage>
</organism>
<feature type="transmembrane region" description="Helical" evidence="2">
    <location>
        <begin position="61"/>
        <end position="87"/>
    </location>
</feature>
<feature type="transmembrane region" description="Helical" evidence="2">
    <location>
        <begin position="99"/>
        <end position="123"/>
    </location>
</feature>
<evidence type="ECO:0000256" key="2">
    <source>
        <dbReference type="SAM" id="Phobius"/>
    </source>
</evidence>
<proteinExistence type="predicted"/>
<gene>
    <name evidence="4" type="ORF">EV696_106147</name>
</gene>
<evidence type="ECO:0000313" key="5">
    <source>
        <dbReference type="Proteomes" id="UP000295375"/>
    </source>
</evidence>
<feature type="domain" description="Cyanobacterial TRADD-N associated 2 transmembrane" evidence="3">
    <location>
        <begin position="186"/>
        <end position="260"/>
    </location>
</feature>
<evidence type="ECO:0000313" key="4">
    <source>
        <dbReference type="EMBL" id="TDQ48707.1"/>
    </source>
</evidence>
<keyword evidence="2" id="KW-1133">Transmembrane helix</keyword>
<dbReference type="InterPro" id="IPR048567">
    <property type="entry name" value="CyanoTRADDas_TM"/>
</dbReference>
<feature type="transmembrane region" description="Helical" evidence="2">
    <location>
        <begin position="231"/>
        <end position="253"/>
    </location>
</feature>
<keyword evidence="5" id="KW-1185">Reference proteome</keyword>